<evidence type="ECO:0000256" key="5">
    <source>
        <dbReference type="ARBA" id="ARBA00022747"/>
    </source>
</evidence>
<name>A0A1G8XE80_ACTMZ</name>
<reference evidence="8" key="1">
    <citation type="submission" date="2016-10" db="EMBL/GenBank/DDBJ databases">
        <authorList>
            <person name="Varghese N."/>
            <person name="Submissions S."/>
        </authorList>
    </citation>
    <scope>NUCLEOTIDE SEQUENCE [LARGE SCALE GENOMIC DNA]</scope>
    <source>
        <strain evidence="8">DSM 45460</strain>
    </source>
</reference>
<dbReference type="Proteomes" id="UP000199213">
    <property type="component" value="Unassembled WGS sequence"/>
</dbReference>
<evidence type="ECO:0000256" key="3">
    <source>
        <dbReference type="ARBA" id="ARBA00022679"/>
    </source>
</evidence>
<comment type="similarity">
    <text evidence="6">Belongs to the class I-like SAM-binding methyltransferase superfamily. C5-methyltransferase family.</text>
</comment>
<keyword evidence="4 6" id="KW-0949">S-adenosyl-L-methionine</keyword>
<dbReference type="PANTHER" id="PTHR10629:SF52">
    <property type="entry name" value="DNA (CYTOSINE-5)-METHYLTRANSFERASE 1"/>
    <property type="match status" value="1"/>
</dbReference>
<dbReference type="GO" id="GO:0009307">
    <property type="term" value="P:DNA restriction-modification system"/>
    <property type="evidence" value="ECO:0007669"/>
    <property type="project" value="UniProtKB-KW"/>
</dbReference>
<dbReference type="InterPro" id="IPR018117">
    <property type="entry name" value="C5_DNA_meth_AS"/>
</dbReference>
<dbReference type="AlphaFoldDB" id="A0A1G8XE80"/>
<keyword evidence="2 6" id="KW-0489">Methyltransferase</keyword>
<dbReference type="EMBL" id="FNFM01000002">
    <property type="protein sequence ID" value="SDJ88717.1"/>
    <property type="molecule type" value="Genomic_DNA"/>
</dbReference>
<dbReference type="Pfam" id="PF00145">
    <property type="entry name" value="DNA_methylase"/>
    <property type="match status" value="1"/>
</dbReference>
<dbReference type="InterPro" id="IPR029063">
    <property type="entry name" value="SAM-dependent_MTases_sf"/>
</dbReference>
<dbReference type="GO" id="GO:0003886">
    <property type="term" value="F:DNA (cytosine-5-)-methyltransferase activity"/>
    <property type="evidence" value="ECO:0007669"/>
    <property type="project" value="UniProtKB-EC"/>
</dbReference>
<dbReference type="InterPro" id="IPR001525">
    <property type="entry name" value="C5_MeTfrase"/>
</dbReference>
<protein>
    <recommendedName>
        <fullName evidence="1">DNA (cytosine-5-)-methyltransferase</fullName>
        <ecNumber evidence="1">2.1.1.37</ecNumber>
    </recommendedName>
</protein>
<dbReference type="PROSITE" id="PS00094">
    <property type="entry name" value="C5_MTASE_1"/>
    <property type="match status" value="1"/>
</dbReference>
<gene>
    <name evidence="7" type="ORF">SAMN04487820_102528</name>
</gene>
<keyword evidence="8" id="KW-1185">Reference proteome</keyword>
<dbReference type="Gene3D" id="3.40.50.150">
    <property type="entry name" value="Vaccinia Virus protein VP39"/>
    <property type="match status" value="1"/>
</dbReference>
<proteinExistence type="inferred from homology"/>
<dbReference type="GO" id="GO:0044027">
    <property type="term" value="P:negative regulation of gene expression via chromosomal CpG island methylation"/>
    <property type="evidence" value="ECO:0007669"/>
    <property type="project" value="TreeGrafter"/>
</dbReference>
<sequence length="386" mass="43233">MSYGFKVHDHFQVIGAADAQMGKPSSAIGSLACNQTYATNINLTPQEVDLADVNPRFIRESWGIQPGQLDVLCACPPCTGFSRTTASNHTYDDPRNSLVGRVSDFVDELKPRIILMENARELAMGRQRHHLNALIADLHAAGYETHAATHFLNNFGLPQIRERALVVAVRKPLQIKTLEDLWRNYCVVPKALTVRNAISHLPWLEAGEQDDNDPAHTAPSFRSELTFRRMKAIPQDGGSWADLVGNPTTEKLLNPAHRRIINLGKVGSHPDVYGRMWWDEPARTIKRECAHVGNGRYSHPQQDRLCSLREMATLQGFPQGYRFQEQSLANAYRHVGDAVPPLISYQLAWLAAWILGEKRPDAENLALEGTSLRPSDILYCDSEDTQ</sequence>
<evidence type="ECO:0000256" key="6">
    <source>
        <dbReference type="PROSITE-ProRule" id="PRU01016"/>
    </source>
</evidence>
<dbReference type="GO" id="GO:0032259">
    <property type="term" value="P:methylation"/>
    <property type="evidence" value="ECO:0007669"/>
    <property type="project" value="UniProtKB-KW"/>
</dbReference>
<evidence type="ECO:0000313" key="8">
    <source>
        <dbReference type="Proteomes" id="UP000199213"/>
    </source>
</evidence>
<evidence type="ECO:0000256" key="4">
    <source>
        <dbReference type="ARBA" id="ARBA00022691"/>
    </source>
</evidence>
<dbReference type="PROSITE" id="PS51679">
    <property type="entry name" value="SAM_MT_C5"/>
    <property type="match status" value="1"/>
</dbReference>
<keyword evidence="3 6" id="KW-0808">Transferase</keyword>
<accession>A0A1G8XE80</accession>
<organism evidence="7 8">
    <name type="scientific">Actinopolyspora mzabensis</name>
    <dbReference type="NCBI Taxonomy" id="995066"/>
    <lineage>
        <taxon>Bacteria</taxon>
        <taxon>Bacillati</taxon>
        <taxon>Actinomycetota</taxon>
        <taxon>Actinomycetes</taxon>
        <taxon>Actinopolysporales</taxon>
        <taxon>Actinopolysporaceae</taxon>
        <taxon>Actinopolyspora</taxon>
    </lineage>
</organism>
<dbReference type="InterPro" id="IPR050390">
    <property type="entry name" value="C5-Methyltransferase"/>
</dbReference>
<keyword evidence="5" id="KW-0680">Restriction system</keyword>
<evidence type="ECO:0000313" key="7">
    <source>
        <dbReference type="EMBL" id="SDJ88717.1"/>
    </source>
</evidence>
<dbReference type="EC" id="2.1.1.37" evidence="1"/>
<dbReference type="PANTHER" id="PTHR10629">
    <property type="entry name" value="CYTOSINE-SPECIFIC METHYLTRANSFERASE"/>
    <property type="match status" value="1"/>
</dbReference>
<dbReference type="GO" id="GO:0003677">
    <property type="term" value="F:DNA binding"/>
    <property type="evidence" value="ECO:0007669"/>
    <property type="project" value="TreeGrafter"/>
</dbReference>
<dbReference type="SUPFAM" id="SSF53335">
    <property type="entry name" value="S-adenosyl-L-methionine-dependent methyltransferases"/>
    <property type="match status" value="1"/>
</dbReference>
<evidence type="ECO:0000256" key="2">
    <source>
        <dbReference type="ARBA" id="ARBA00022603"/>
    </source>
</evidence>
<evidence type="ECO:0000256" key="1">
    <source>
        <dbReference type="ARBA" id="ARBA00011975"/>
    </source>
</evidence>
<feature type="active site" evidence="6">
    <location>
        <position position="78"/>
    </location>
</feature>
<dbReference type="Gene3D" id="3.90.120.10">
    <property type="entry name" value="DNA Methylase, subunit A, domain 2"/>
    <property type="match status" value="1"/>
</dbReference>